<dbReference type="GO" id="GO:0016491">
    <property type="term" value="F:oxidoreductase activity"/>
    <property type="evidence" value="ECO:0007669"/>
    <property type="project" value="UniProtKB-KW"/>
</dbReference>
<evidence type="ECO:0000313" key="11">
    <source>
        <dbReference type="Proteomes" id="UP001244552"/>
    </source>
</evidence>
<reference evidence="10 11" key="1">
    <citation type="submission" date="2023-07" db="EMBL/GenBank/DDBJ databases">
        <title>Genomic Encyclopedia of Type Strains, Phase IV (KMG-IV): sequencing the most valuable type-strain genomes for metagenomic binning, comparative biology and taxonomic classification.</title>
        <authorList>
            <person name="Goeker M."/>
        </authorList>
    </citation>
    <scope>NUCLEOTIDE SEQUENCE [LARGE SCALE GENOMIC DNA]</scope>
    <source>
        <strain evidence="10 11">DSM 19922</strain>
    </source>
</reference>
<name>A0ABU0MDA9_9PROT</name>
<evidence type="ECO:0000256" key="5">
    <source>
        <dbReference type="ARBA" id="ARBA00022827"/>
    </source>
</evidence>
<keyword evidence="5" id="KW-0274">FAD</keyword>
<evidence type="ECO:0000256" key="8">
    <source>
        <dbReference type="SAM" id="MobiDB-lite"/>
    </source>
</evidence>
<feature type="region of interest" description="Disordered" evidence="8">
    <location>
        <begin position="1"/>
        <end position="21"/>
    </location>
</feature>
<gene>
    <name evidence="10" type="ORF">QO018_000246</name>
</gene>
<proteinExistence type="inferred from homology"/>
<evidence type="ECO:0000256" key="7">
    <source>
        <dbReference type="ARBA" id="ARBA00023033"/>
    </source>
</evidence>
<evidence type="ECO:0000256" key="1">
    <source>
        <dbReference type="ARBA" id="ARBA00001974"/>
    </source>
</evidence>
<dbReference type="PRINTS" id="PR00420">
    <property type="entry name" value="RNGMNOXGNASE"/>
</dbReference>
<keyword evidence="11" id="KW-1185">Reference proteome</keyword>
<evidence type="ECO:0000256" key="4">
    <source>
        <dbReference type="ARBA" id="ARBA00022630"/>
    </source>
</evidence>
<dbReference type="SUPFAM" id="SSF51905">
    <property type="entry name" value="FAD/NAD(P)-binding domain"/>
    <property type="match status" value="1"/>
</dbReference>
<sequence>MAGLGSESGTPRAVRQGGGDAAGSAGLIETEVVVLGGGLAGLTMAAALATAGVPVVCIDRDSPERMGGQGFDIRTTAISYASMKVLEGAGVWPHMADKAGPMLDIRIADQFSPLFIHYDHTELAMEGKHQPFGWILDNKDIRHALFTRAAELPGLVHLAPAQAVAVERTRRGVTVTLEDGRTVRGKLLVGADGRRSLARDGAGIKVRRWSYDQSAIICTIRHSEPNKGVAVEHFLPNGPFAVLPMTDNRCSIVWSEKTSLVDTYLKLPDDQFIEELTRRSGGYLGEITLLTRREAWPLSVLLADRFVADRLALIGEAAHAIHPIAGQGLNLGMRDIAALAEVVVDAYRLGLDVGGPEVLARFQRWRRFDTVLLAAVCDGLVHLFSNNIPPVRLARDVGMAVINRLPPVKRFFMKHAMGVVGDLPRMIRGVPL</sequence>
<dbReference type="Pfam" id="PF01494">
    <property type="entry name" value="FAD_binding_3"/>
    <property type="match status" value="1"/>
</dbReference>
<evidence type="ECO:0000256" key="3">
    <source>
        <dbReference type="ARBA" id="ARBA00005349"/>
    </source>
</evidence>
<feature type="domain" description="FAD-binding" evidence="9">
    <location>
        <begin position="29"/>
        <end position="346"/>
    </location>
</feature>
<dbReference type="Proteomes" id="UP001244552">
    <property type="component" value="Unassembled WGS sequence"/>
</dbReference>
<evidence type="ECO:0000256" key="6">
    <source>
        <dbReference type="ARBA" id="ARBA00023002"/>
    </source>
</evidence>
<accession>A0ABU0MDA9</accession>
<dbReference type="PANTHER" id="PTHR43876:SF7">
    <property type="entry name" value="UBIQUINONE BIOSYNTHESIS MONOOXYGENASE COQ6, MITOCHONDRIAL"/>
    <property type="match status" value="1"/>
</dbReference>
<dbReference type="PROSITE" id="PS01304">
    <property type="entry name" value="UBIH"/>
    <property type="match status" value="1"/>
</dbReference>
<comment type="similarity">
    <text evidence="3">Belongs to the UbiH/COQ6 family.</text>
</comment>
<comment type="caution">
    <text evidence="10">The sequence shown here is derived from an EMBL/GenBank/DDBJ whole genome shotgun (WGS) entry which is preliminary data.</text>
</comment>
<dbReference type="InterPro" id="IPR010971">
    <property type="entry name" value="UbiH/COQ6"/>
</dbReference>
<comment type="pathway">
    <text evidence="2">Cofactor biosynthesis; ubiquinone biosynthesis.</text>
</comment>
<dbReference type="EC" id="1.14.13.-" evidence="10"/>
<dbReference type="PANTHER" id="PTHR43876">
    <property type="entry name" value="UBIQUINONE BIOSYNTHESIS MONOOXYGENASE COQ6, MITOCHONDRIAL"/>
    <property type="match status" value="1"/>
</dbReference>
<dbReference type="RefSeq" id="WP_211113727.1">
    <property type="nucleotide sequence ID" value="NZ_JAGINO010000001.1"/>
</dbReference>
<evidence type="ECO:0000313" key="10">
    <source>
        <dbReference type="EMBL" id="MDQ0531414.1"/>
    </source>
</evidence>
<dbReference type="NCBIfam" id="TIGR01988">
    <property type="entry name" value="Ubi-OHases"/>
    <property type="match status" value="1"/>
</dbReference>
<protein>
    <submittedName>
        <fullName evidence="10">2-octaprenyl-6-methoxyphenol hydroxylase</fullName>
        <ecNumber evidence="10">1.14.13.-</ecNumber>
    </submittedName>
</protein>
<dbReference type="InterPro" id="IPR036188">
    <property type="entry name" value="FAD/NAD-bd_sf"/>
</dbReference>
<dbReference type="Gene3D" id="3.50.50.60">
    <property type="entry name" value="FAD/NAD(P)-binding domain"/>
    <property type="match status" value="2"/>
</dbReference>
<evidence type="ECO:0000256" key="2">
    <source>
        <dbReference type="ARBA" id="ARBA00004749"/>
    </source>
</evidence>
<dbReference type="InterPro" id="IPR018168">
    <property type="entry name" value="Ubi_Hdrlase_CS"/>
</dbReference>
<dbReference type="InterPro" id="IPR002938">
    <property type="entry name" value="FAD-bd"/>
</dbReference>
<dbReference type="EMBL" id="JAUSVU010000001">
    <property type="protein sequence ID" value="MDQ0531414.1"/>
    <property type="molecule type" value="Genomic_DNA"/>
</dbReference>
<evidence type="ECO:0000259" key="9">
    <source>
        <dbReference type="Pfam" id="PF01494"/>
    </source>
</evidence>
<keyword evidence="6 10" id="KW-0560">Oxidoreductase</keyword>
<dbReference type="InterPro" id="IPR051205">
    <property type="entry name" value="UbiH/COQ6_monooxygenase"/>
</dbReference>
<organism evidence="10 11">
    <name type="scientific">Azospirillum picis</name>
    <dbReference type="NCBI Taxonomy" id="488438"/>
    <lineage>
        <taxon>Bacteria</taxon>
        <taxon>Pseudomonadati</taxon>
        <taxon>Pseudomonadota</taxon>
        <taxon>Alphaproteobacteria</taxon>
        <taxon>Rhodospirillales</taxon>
        <taxon>Azospirillaceae</taxon>
        <taxon>Azospirillum</taxon>
    </lineage>
</organism>
<keyword evidence="4" id="KW-0285">Flavoprotein</keyword>
<comment type="cofactor">
    <cofactor evidence="1">
        <name>FAD</name>
        <dbReference type="ChEBI" id="CHEBI:57692"/>
    </cofactor>
</comment>
<keyword evidence="7" id="KW-0503">Monooxygenase</keyword>